<evidence type="ECO:0008006" key="3">
    <source>
        <dbReference type="Google" id="ProtNLM"/>
    </source>
</evidence>
<name>A0A226CXN3_FOLCA</name>
<gene>
    <name evidence="1" type="ORF">Fcan01_27533</name>
</gene>
<dbReference type="Proteomes" id="UP000198287">
    <property type="component" value="Unassembled WGS sequence"/>
</dbReference>
<protein>
    <recommendedName>
        <fullName evidence="3">DUF4806 domain-containing protein</fullName>
    </recommendedName>
</protein>
<dbReference type="AlphaFoldDB" id="A0A226CXN3"/>
<dbReference type="PANTHER" id="PTHR34153:SF2">
    <property type="entry name" value="SI:CH211-262H13.3-RELATED"/>
    <property type="match status" value="1"/>
</dbReference>
<evidence type="ECO:0000313" key="2">
    <source>
        <dbReference type="Proteomes" id="UP000198287"/>
    </source>
</evidence>
<dbReference type="OrthoDB" id="6784356at2759"/>
<dbReference type="OMA" id="PGCVANE"/>
<accession>A0A226CXN3</accession>
<keyword evidence="2" id="KW-1185">Reference proteome</keyword>
<sequence length="351" mass="39190">MFLVLEFEDKAGKTIGIVPDTWLDEESGKYWWPPVKNPTTFVKSKKVPQQNWSKCVGRIIKKYGTYEDAAKNLRGHELLSDLSSESEDDREMIRKHRSNPQAKFTSTEKNIGSTSKLSEFPTLICVDHSTGNTEEMTLGDGNNPQFIIPRDPGCVANESVEAAGNSNDLTSQAKNRAELLPIPFDFHIDETAKERNTTLAMLQTLVQDKKSVKYTLAIENNLGASNETHPLPTPLCSITEFENFDASPESESKSFKRFLYLSGGSSVGDMMGRIMVKILSEELAIKFSLCGMKGNHNFSTTKVYGTMKSVVLSRTDLDGDEEKIEKAVQGWFKHASDRLKLKTKKTGTQDT</sequence>
<evidence type="ECO:0000313" key="1">
    <source>
        <dbReference type="EMBL" id="OXA37739.1"/>
    </source>
</evidence>
<proteinExistence type="predicted"/>
<organism evidence="1 2">
    <name type="scientific">Folsomia candida</name>
    <name type="common">Springtail</name>
    <dbReference type="NCBI Taxonomy" id="158441"/>
    <lineage>
        <taxon>Eukaryota</taxon>
        <taxon>Metazoa</taxon>
        <taxon>Ecdysozoa</taxon>
        <taxon>Arthropoda</taxon>
        <taxon>Hexapoda</taxon>
        <taxon>Collembola</taxon>
        <taxon>Entomobryomorpha</taxon>
        <taxon>Isotomoidea</taxon>
        <taxon>Isotomidae</taxon>
        <taxon>Proisotominae</taxon>
        <taxon>Folsomia</taxon>
    </lineage>
</organism>
<dbReference type="PANTHER" id="PTHR34153">
    <property type="entry name" value="SI:CH211-262H13.3-RELATED-RELATED"/>
    <property type="match status" value="1"/>
</dbReference>
<reference evidence="1 2" key="1">
    <citation type="submission" date="2015-12" db="EMBL/GenBank/DDBJ databases">
        <title>The genome of Folsomia candida.</title>
        <authorList>
            <person name="Faddeeva A."/>
            <person name="Derks M.F."/>
            <person name="Anvar Y."/>
            <person name="Smit S."/>
            <person name="Van Straalen N."/>
            <person name="Roelofs D."/>
        </authorList>
    </citation>
    <scope>NUCLEOTIDE SEQUENCE [LARGE SCALE GENOMIC DNA]</scope>
    <source>
        <strain evidence="1 2">VU population</strain>
        <tissue evidence="1">Whole body</tissue>
    </source>
</reference>
<comment type="caution">
    <text evidence="1">The sequence shown here is derived from an EMBL/GenBank/DDBJ whole genome shotgun (WGS) entry which is preliminary data.</text>
</comment>
<dbReference type="EMBL" id="LNIX01000053">
    <property type="protein sequence ID" value="OXA37739.1"/>
    <property type="molecule type" value="Genomic_DNA"/>
</dbReference>